<organism evidence="8 9">
    <name type="scientific">Aliiroseovarius salicola</name>
    <dbReference type="NCBI Taxonomy" id="3009082"/>
    <lineage>
        <taxon>Bacteria</taxon>
        <taxon>Pseudomonadati</taxon>
        <taxon>Pseudomonadota</taxon>
        <taxon>Alphaproteobacteria</taxon>
        <taxon>Rhodobacterales</taxon>
        <taxon>Paracoccaceae</taxon>
        <taxon>Aliiroseovarius</taxon>
    </lineage>
</organism>
<dbReference type="InterPro" id="IPR012699">
    <property type="entry name" value="PhnN"/>
</dbReference>
<comment type="function">
    <text evidence="6">Catalyzes the phosphorylation of ribose 1,5-bisphosphate to 5-phospho-D-ribosyl alpha-1-diphosphate (PRPP).</text>
</comment>
<evidence type="ECO:0000256" key="5">
    <source>
        <dbReference type="ARBA" id="ARBA00022840"/>
    </source>
</evidence>
<evidence type="ECO:0000256" key="6">
    <source>
        <dbReference type="HAMAP-Rule" id="MF_00836"/>
    </source>
</evidence>
<comment type="similarity">
    <text evidence="6">Belongs to the ribose 1,5-bisphosphokinase family.</text>
</comment>
<dbReference type="Proteomes" id="UP001528040">
    <property type="component" value="Unassembled WGS sequence"/>
</dbReference>
<comment type="pathway">
    <text evidence="2 6">Metabolic intermediate biosynthesis; 5-phospho-alpha-D-ribose 1-diphosphate biosynthesis; 5-phospho-alpha-D-ribose 1-diphosphate from D-ribose 5-phosphate (route II): step 3/3.</text>
</comment>
<dbReference type="SMART" id="SM00072">
    <property type="entry name" value="GuKc"/>
    <property type="match status" value="1"/>
</dbReference>
<dbReference type="NCBIfam" id="TIGR02322">
    <property type="entry name" value="phosphon_PhnN"/>
    <property type="match status" value="1"/>
</dbReference>
<dbReference type="HAMAP" id="MF_00836">
    <property type="entry name" value="PhnN"/>
    <property type="match status" value="1"/>
</dbReference>
<evidence type="ECO:0000256" key="1">
    <source>
        <dbReference type="ARBA" id="ARBA00000373"/>
    </source>
</evidence>
<gene>
    <name evidence="6 8" type="primary">phnN</name>
    <name evidence="8" type="ORF">O2N63_06715</name>
</gene>
<keyword evidence="9" id="KW-1185">Reference proteome</keyword>
<dbReference type="PANTHER" id="PTHR23117:SF8">
    <property type="entry name" value="RIBOSE 1,5-BISPHOSPHATE PHOSPHOKINASE PHNN"/>
    <property type="match status" value="1"/>
</dbReference>
<feature type="binding site" evidence="6">
    <location>
        <begin position="14"/>
        <end position="21"/>
    </location>
    <ligand>
        <name>ATP</name>
        <dbReference type="ChEBI" id="CHEBI:30616"/>
    </ligand>
</feature>
<reference evidence="8 9" key="1">
    <citation type="submission" date="2023-01" db="EMBL/GenBank/DDBJ databases">
        <authorList>
            <person name="Yoon J.-W."/>
        </authorList>
    </citation>
    <scope>NUCLEOTIDE SEQUENCE [LARGE SCALE GENOMIC DNA]</scope>
    <source>
        <strain evidence="8 9">KMU-50</strain>
    </source>
</reference>
<evidence type="ECO:0000313" key="9">
    <source>
        <dbReference type="Proteomes" id="UP001528040"/>
    </source>
</evidence>
<evidence type="ECO:0000259" key="7">
    <source>
        <dbReference type="SMART" id="SM00072"/>
    </source>
</evidence>
<evidence type="ECO:0000256" key="2">
    <source>
        <dbReference type="ARBA" id="ARBA00005069"/>
    </source>
</evidence>
<keyword evidence="3 6" id="KW-0808">Transferase</keyword>
<dbReference type="SUPFAM" id="SSF52540">
    <property type="entry name" value="P-loop containing nucleoside triphosphate hydrolases"/>
    <property type="match status" value="1"/>
</dbReference>
<evidence type="ECO:0000256" key="4">
    <source>
        <dbReference type="ARBA" id="ARBA00022741"/>
    </source>
</evidence>
<dbReference type="EC" id="2.7.4.23" evidence="6"/>
<comment type="catalytic activity">
    <reaction evidence="1 6">
        <text>alpha-D-ribose 1,5-bisphosphate + ATP = 5-phospho-alpha-D-ribose 1-diphosphate + ADP</text>
        <dbReference type="Rhea" id="RHEA:20109"/>
        <dbReference type="ChEBI" id="CHEBI:30616"/>
        <dbReference type="ChEBI" id="CHEBI:58017"/>
        <dbReference type="ChEBI" id="CHEBI:68688"/>
        <dbReference type="ChEBI" id="CHEBI:456216"/>
        <dbReference type="EC" id="2.7.4.23"/>
    </reaction>
</comment>
<protein>
    <recommendedName>
        <fullName evidence="6">Ribose 1,5-bisphosphate phosphokinase PhnN</fullName>
        <ecNumber evidence="6">2.7.4.23</ecNumber>
    </recommendedName>
    <alternativeName>
        <fullName evidence="6">Ribose 1,5-bisphosphokinase</fullName>
    </alternativeName>
</protein>
<dbReference type="Gene3D" id="3.40.50.300">
    <property type="entry name" value="P-loop containing nucleotide triphosphate hydrolases"/>
    <property type="match status" value="1"/>
</dbReference>
<dbReference type="InterPro" id="IPR008145">
    <property type="entry name" value="GK/Ca_channel_bsu"/>
</dbReference>
<proteinExistence type="inferred from homology"/>
<comment type="caution">
    <text evidence="8">The sequence shown here is derived from an EMBL/GenBank/DDBJ whole genome shotgun (WGS) entry which is preliminary data.</text>
</comment>
<dbReference type="Pfam" id="PF13238">
    <property type="entry name" value="AAA_18"/>
    <property type="match status" value="1"/>
</dbReference>
<evidence type="ECO:0000313" key="8">
    <source>
        <dbReference type="EMBL" id="MDA5093778.1"/>
    </source>
</evidence>
<keyword evidence="4 6" id="KW-0547">Nucleotide-binding</keyword>
<keyword evidence="5 6" id="KW-0067">ATP-binding</keyword>
<name>A0ABT4VZT9_9RHOB</name>
<sequence length="192" mass="20530">MPTPRTGRLIAVVGPSGVGKDSVMQALATATDFRIGRRVITRPSEAGGERFESCDDTAFEKDLLAGRFALHWQAHGLRYGVPKAELARLKQGRTVLVNLSRTVLAEAQAKFPQSVISLTASPEVLAKRLAARGRESEDGIARRLARRVALPVGVNAIEVTNDGPLVDTVHTILSALADQTAPDAPSAMREIS</sequence>
<feature type="domain" description="Guanylate kinase/L-type calcium channel beta subunit" evidence="7">
    <location>
        <begin position="6"/>
        <end position="180"/>
    </location>
</feature>
<accession>A0ABT4VZT9</accession>
<dbReference type="EMBL" id="JAQIIO010000003">
    <property type="protein sequence ID" value="MDA5093778.1"/>
    <property type="molecule type" value="Genomic_DNA"/>
</dbReference>
<dbReference type="PANTHER" id="PTHR23117">
    <property type="entry name" value="GUANYLATE KINASE-RELATED"/>
    <property type="match status" value="1"/>
</dbReference>
<dbReference type="RefSeq" id="WP_271053491.1">
    <property type="nucleotide sequence ID" value="NZ_JAQIIO010000003.1"/>
</dbReference>
<evidence type="ECO:0000256" key="3">
    <source>
        <dbReference type="ARBA" id="ARBA00022679"/>
    </source>
</evidence>
<dbReference type="InterPro" id="IPR027417">
    <property type="entry name" value="P-loop_NTPase"/>
</dbReference>